<dbReference type="GO" id="GO:0005524">
    <property type="term" value="F:ATP binding"/>
    <property type="evidence" value="ECO:0007669"/>
    <property type="project" value="InterPro"/>
</dbReference>
<evidence type="ECO:0000256" key="5">
    <source>
        <dbReference type="HAMAP-Rule" id="MF_00149"/>
    </source>
</evidence>
<dbReference type="InterPro" id="IPR014790">
    <property type="entry name" value="MutL_C"/>
</dbReference>
<evidence type="ECO:0000259" key="7">
    <source>
        <dbReference type="SMART" id="SM01340"/>
    </source>
</evidence>
<dbReference type="CDD" id="cd03482">
    <property type="entry name" value="MutL_Trans_MutL"/>
    <property type="match status" value="1"/>
</dbReference>
<dbReference type="SMART" id="SM01340">
    <property type="entry name" value="DNA_mis_repair"/>
    <property type="match status" value="1"/>
</dbReference>
<dbReference type="InterPro" id="IPR014762">
    <property type="entry name" value="DNA_mismatch_repair_CS"/>
</dbReference>
<dbReference type="SUPFAM" id="SSF55874">
    <property type="entry name" value="ATPase domain of HSP90 chaperone/DNA topoisomerase II/histidine kinase"/>
    <property type="match status" value="1"/>
</dbReference>
<protein>
    <recommendedName>
        <fullName evidence="2 5">DNA mismatch repair protein MutL</fullName>
    </recommendedName>
</protein>
<dbReference type="PROSITE" id="PS00058">
    <property type="entry name" value="DNA_MISMATCH_REPAIR_1"/>
    <property type="match status" value="1"/>
</dbReference>
<accession>A0A084CNQ9</accession>
<feature type="domain" description="DNA mismatch repair protein S5" evidence="7">
    <location>
        <begin position="212"/>
        <end position="330"/>
    </location>
</feature>
<dbReference type="Gene3D" id="3.30.230.10">
    <property type="match status" value="1"/>
</dbReference>
<dbReference type="Gene3D" id="3.30.565.10">
    <property type="entry name" value="Histidine kinase-like ATPase, C-terminal domain"/>
    <property type="match status" value="1"/>
</dbReference>
<dbReference type="Proteomes" id="UP000053784">
    <property type="component" value="Unassembled WGS sequence"/>
</dbReference>
<dbReference type="GO" id="GO:0030983">
    <property type="term" value="F:mismatched DNA binding"/>
    <property type="evidence" value="ECO:0007669"/>
    <property type="project" value="InterPro"/>
</dbReference>
<dbReference type="Gene3D" id="3.30.1370.100">
    <property type="entry name" value="MutL, C-terminal domain, regulatory subdomain"/>
    <property type="match status" value="1"/>
</dbReference>
<dbReference type="InterPro" id="IPR038973">
    <property type="entry name" value="MutL/Mlh/Pms-like"/>
</dbReference>
<comment type="similarity">
    <text evidence="1 5">Belongs to the DNA mismatch repair MutL/HexB family.</text>
</comment>
<proteinExistence type="inferred from homology"/>
<dbReference type="SUPFAM" id="SSF118116">
    <property type="entry name" value="DNA mismatch repair protein MutL"/>
    <property type="match status" value="1"/>
</dbReference>
<comment type="function">
    <text evidence="5">This protein is involved in the repair of mismatches in DNA. It is required for dam-dependent methyl-directed DNA mismatch repair. May act as a 'molecular matchmaker', a protein that promotes the formation of a stable complex between two or more DNA-binding proteins in an ATP-dependent manner without itself being part of a final effector complex.</text>
</comment>
<dbReference type="InterPro" id="IPR013507">
    <property type="entry name" value="DNA_mismatch_S5_2-like"/>
</dbReference>
<dbReference type="AlphaFoldDB" id="A0A084CNQ9"/>
<evidence type="ECO:0000313" key="9">
    <source>
        <dbReference type="Proteomes" id="UP000053784"/>
    </source>
</evidence>
<dbReference type="InterPro" id="IPR020667">
    <property type="entry name" value="DNA_mismatch_repair_MutL"/>
</dbReference>
<evidence type="ECO:0000259" key="6">
    <source>
        <dbReference type="SMART" id="SM00853"/>
    </source>
</evidence>
<dbReference type="OrthoDB" id="9763467at2"/>
<dbReference type="InterPro" id="IPR020568">
    <property type="entry name" value="Ribosomal_Su5_D2-typ_SF"/>
</dbReference>
<dbReference type="SMART" id="SM00853">
    <property type="entry name" value="MutL_C"/>
    <property type="match status" value="1"/>
</dbReference>
<dbReference type="eggNOG" id="COG0323">
    <property type="taxonomic scope" value="Bacteria"/>
</dbReference>
<dbReference type="GO" id="GO:0032300">
    <property type="term" value="C:mismatch repair complex"/>
    <property type="evidence" value="ECO:0007669"/>
    <property type="project" value="InterPro"/>
</dbReference>
<dbReference type="Pfam" id="PF08676">
    <property type="entry name" value="MutL_C"/>
    <property type="match status" value="1"/>
</dbReference>
<evidence type="ECO:0000256" key="1">
    <source>
        <dbReference type="ARBA" id="ARBA00006082"/>
    </source>
</evidence>
<name>A0A084CNQ9_9GAMM</name>
<dbReference type="EMBL" id="JGVK01000009">
    <property type="protein sequence ID" value="KEY91438.1"/>
    <property type="molecule type" value="Genomic_DNA"/>
</dbReference>
<dbReference type="InterPro" id="IPR014721">
    <property type="entry name" value="Ribsml_uS5_D2-typ_fold_subgr"/>
</dbReference>
<evidence type="ECO:0000313" key="8">
    <source>
        <dbReference type="EMBL" id="KEY91438.1"/>
    </source>
</evidence>
<dbReference type="FunFam" id="3.30.230.10:FF:000013">
    <property type="entry name" value="DNA mismatch repair endonuclease MutL"/>
    <property type="match status" value="1"/>
</dbReference>
<dbReference type="GO" id="GO:0140664">
    <property type="term" value="F:ATP-dependent DNA damage sensor activity"/>
    <property type="evidence" value="ECO:0007669"/>
    <property type="project" value="InterPro"/>
</dbReference>
<organism evidence="8 9">
    <name type="scientific">Candidatus Photodesmus blepharonis</name>
    <dbReference type="NCBI Taxonomy" id="1179155"/>
    <lineage>
        <taxon>Bacteria</taxon>
        <taxon>Pseudomonadati</taxon>
        <taxon>Pseudomonadota</taxon>
        <taxon>Gammaproteobacteria</taxon>
        <taxon>Vibrionales</taxon>
        <taxon>Vibrionaceae</taxon>
        <taxon>Candidatus Photodesmus</taxon>
    </lineage>
</organism>
<comment type="caution">
    <text evidence="8">The sequence shown here is derived from an EMBL/GenBank/DDBJ whole genome shotgun (WGS) entry which is preliminary data.</text>
</comment>
<dbReference type="RefSeq" id="WP_034413692.1">
    <property type="nucleotide sequence ID" value="NZ_JGVK01000009.1"/>
</dbReference>
<evidence type="ECO:0000256" key="3">
    <source>
        <dbReference type="ARBA" id="ARBA00022763"/>
    </source>
</evidence>
<dbReference type="NCBIfam" id="TIGR00585">
    <property type="entry name" value="mutl"/>
    <property type="match status" value="1"/>
</dbReference>
<dbReference type="InterPro" id="IPR042120">
    <property type="entry name" value="MutL_C_dimsub"/>
</dbReference>
<dbReference type="CDD" id="cd16926">
    <property type="entry name" value="HATPase_MutL-MLH-PMS-like"/>
    <property type="match status" value="1"/>
</dbReference>
<dbReference type="GO" id="GO:0006298">
    <property type="term" value="P:mismatch repair"/>
    <property type="evidence" value="ECO:0007669"/>
    <property type="project" value="UniProtKB-UniRule"/>
</dbReference>
<dbReference type="Pfam" id="PF01119">
    <property type="entry name" value="DNA_mis_repair"/>
    <property type="match status" value="1"/>
</dbReference>
<keyword evidence="3 5" id="KW-0227">DNA damage</keyword>
<dbReference type="SUPFAM" id="SSF54211">
    <property type="entry name" value="Ribosomal protein S5 domain 2-like"/>
    <property type="match status" value="1"/>
</dbReference>
<keyword evidence="4 5" id="KW-0234">DNA repair</keyword>
<keyword evidence="9" id="KW-1185">Reference proteome</keyword>
<dbReference type="PANTHER" id="PTHR10073:SF12">
    <property type="entry name" value="DNA MISMATCH REPAIR PROTEIN MLH1"/>
    <property type="match status" value="1"/>
</dbReference>
<evidence type="ECO:0000256" key="4">
    <source>
        <dbReference type="ARBA" id="ARBA00023204"/>
    </source>
</evidence>
<dbReference type="InterPro" id="IPR037198">
    <property type="entry name" value="MutL_C_sf"/>
</dbReference>
<evidence type="ECO:0000256" key="2">
    <source>
        <dbReference type="ARBA" id="ARBA00021975"/>
    </source>
</evidence>
<feature type="domain" description="MutL C-terminal dimerisation" evidence="6">
    <location>
        <begin position="408"/>
        <end position="548"/>
    </location>
</feature>
<reference evidence="8 9" key="1">
    <citation type="submission" date="2014-03" db="EMBL/GenBank/DDBJ databases">
        <title>Selection and divergence in the genomes of co-occurring obligate luminous symbionts with specific hosts.</title>
        <authorList>
            <person name="Hendry T.A."/>
            <person name="de Wet J.R."/>
            <person name="Dunlap P.V."/>
        </authorList>
    </citation>
    <scope>NUCLEOTIDE SEQUENCE [LARGE SCALE GENOMIC DNA]</scope>
    <source>
        <strain evidence="8 9">Ppalp.1</strain>
    </source>
</reference>
<dbReference type="FunFam" id="3.30.565.10:FF:000003">
    <property type="entry name" value="DNA mismatch repair endonuclease MutL"/>
    <property type="match status" value="1"/>
</dbReference>
<dbReference type="GO" id="GO:0016887">
    <property type="term" value="F:ATP hydrolysis activity"/>
    <property type="evidence" value="ECO:0007669"/>
    <property type="project" value="InterPro"/>
</dbReference>
<dbReference type="Pfam" id="PF13589">
    <property type="entry name" value="HATPase_c_3"/>
    <property type="match status" value="1"/>
</dbReference>
<dbReference type="Gene3D" id="3.30.1540.20">
    <property type="entry name" value="MutL, C-terminal domain, dimerisation subdomain"/>
    <property type="match status" value="1"/>
</dbReference>
<sequence length="596" mass="67742">MKINVLPVQVINQISAGEIVERPASVVKELIENSLDSGATCIDVDVENGGLKLIRIRDNGEGISKDELALALKRHATSKIHTLDDLETLISLGFRGEALASISSVSRLTLISRPKDQRQAWSTYNEGRERREILIPAAHPIGTSVEVLNLFFNTPARRKFLRTEKTEFTHIDELLKRIALSCFHVTINMRHNGKIIRQYRAAKNEIQTEKRIIAVCGKAFALSMIKIELKHQGLRVHGWISTPEGARQKSDLQYCYVNGRTIRDRLINHAIKQSYKSTLRADQFVTYVLFIEIDPNKVDVNVHPAKQEVRFNQARLVHDFVYQALSDALAKRSYVGKHHIPNSVFYNTIKEHVIDVGTKSSKISEFNNSTSETIANKKEINSYKGLLDTVYSKSIGDEFFRTKTLGQAIAVTQKKYLVMGSEEGIVLVSLTKAEQLRLQVQLDTKQNALKAQPLLVPLLLELTEELIESSINYFRLFELFGLKFKIKGPSTLMVMEIPQPLKKQNLRKFVPDLLSYVNFSQDSNLKNAQELADWIMNYVTQIKVEYTLPEAVRLMLELEQLLHGNLPLDNEEFVKVVDFSSTIATLSSKNTSYYER</sequence>
<dbReference type="HAMAP" id="MF_00149">
    <property type="entry name" value="DNA_mis_repair"/>
    <property type="match status" value="1"/>
</dbReference>
<dbReference type="InterPro" id="IPR036890">
    <property type="entry name" value="HATPase_C_sf"/>
</dbReference>
<gene>
    <name evidence="5 8" type="primary">mutL</name>
    <name evidence="8" type="ORF">CF67_17068</name>
</gene>
<dbReference type="PANTHER" id="PTHR10073">
    <property type="entry name" value="DNA MISMATCH REPAIR PROTEIN MLH, PMS, MUTL"/>
    <property type="match status" value="1"/>
</dbReference>
<dbReference type="STRING" id="1179155.CF67_17068"/>
<dbReference type="InterPro" id="IPR002099">
    <property type="entry name" value="MutL/Mlh/PMS"/>
</dbReference>
<dbReference type="InterPro" id="IPR042121">
    <property type="entry name" value="MutL_C_regsub"/>
</dbReference>